<keyword evidence="2" id="KW-0812">Transmembrane</keyword>
<evidence type="ECO:0000256" key="2">
    <source>
        <dbReference type="SAM" id="Phobius"/>
    </source>
</evidence>
<name>W7TPQ2_9STRA</name>
<sequence length="673" mass="75824">MFSLFSMASTKNREARITTRKRSNAKGHHNTSKFRFQLIVAFNYCSKMIPAALQNEECIFPSRDFDVPALYKTEITDENASRILAYIQLLTEDDRLMIAEDLRKKLEAFVKEQPLSQVKENIRRQMQESPLQEQLALLSRRGVECLEAAEDLASRENWTLAFRTFGFDTFVRPVGEQMYVKVEGEQEGTSIFDQLLVVREAAMYHRWGPFVCSSALVHSFKQLDLMVTFELNAPLFHRDCLMRGYACDYSEKDMILICGDSVVPADYPSLGLSTEPNGWLFKRMSITRFRCQVQLRGVNKGKVIMAALIDPRTALPQSVINFCLQRIVGVLLYLLLRTAQRLNQAGDKLGADFLQVIRRDPYYFRHCLPRILWYCQQKGWEYPVAGTMGGDMLLAGMAKAMHSVKEDDQAARAMAQQGRQSENGPGSAPPIQESAADRESPETQAKKRGKLSLRGIFRRRRGRDDVQRKQLFQVAGGSRGNASSANLMDCGEAPSRAAPTDVAQAEDMSPQQVNQTSAMQTQEIDLHQDEGVPSWTLIVVTAMYLIVRVTIVPLVRRFSGPVGEAIVLAFLLQQTLSLLLKKNVLDATALTAVGHFDLSYAFFAVSLGLSVGSLLLPRSRRWHVDLKGVHHPPIWDNRIDGGVHAINTGLFLIVMLIIVCQHMKHRETRLPPS</sequence>
<feature type="region of interest" description="Disordered" evidence="1">
    <location>
        <begin position="1"/>
        <end position="28"/>
    </location>
</feature>
<dbReference type="Gene3D" id="3.30.530.20">
    <property type="match status" value="1"/>
</dbReference>
<feature type="compositionally biased region" description="Low complexity" evidence="1">
    <location>
        <begin position="411"/>
        <end position="420"/>
    </location>
</feature>
<dbReference type="OrthoDB" id="1295045at2759"/>
<dbReference type="AlphaFoldDB" id="W7TPQ2"/>
<organism evidence="3 4">
    <name type="scientific">Nannochloropsis gaditana</name>
    <dbReference type="NCBI Taxonomy" id="72520"/>
    <lineage>
        <taxon>Eukaryota</taxon>
        <taxon>Sar</taxon>
        <taxon>Stramenopiles</taxon>
        <taxon>Ochrophyta</taxon>
        <taxon>Eustigmatophyceae</taxon>
        <taxon>Eustigmatales</taxon>
        <taxon>Monodopsidaceae</taxon>
        <taxon>Nannochloropsis</taxon>
    </lineage>
</organism>
<feature type="transmembrane region" description="Helical" evidence="2">
    <location>
        <begin position="600"/>
        <end position="617"/>
    </location>
</feature>
<dbReference type="SUPFAM" id="SSF55961">
    <property type="entry name" value="Bet v1-like"/>
    <property type="match status" value="1"/>
</dbReference>
<feature type="transmembrane region" description="Helical" evidence="2">
    <location>
        <begin position="645"/>
        <end position="664"/>
    </location>
</feature>
<dbReference type="Proteomes" id="UP000019335">
    <property type="component" value="Chromosome 11"/>
</dbReference>
<keyword evidence="4" id="KW-1185">Reference proteome</keyword>
<feature type="transmembrane region" description="Helical" evidence="2">
    <location>
        <begin position="562"/>
        <end position="580"/>
    </location>
</feature>
<keyword evidence="2" id="KW-0472">Membrane</keyword>
<keyword evidence="2" id="KW-1133">Transmembrane helix</keyword>
<proteinExistence type="predicted"/>
<accession>W7TPQ2</accession>
<feature type="region of interest" description="Disordered" evidence="1">
    <location>
        <begin position="405"/>
        <end position="518"/>
    </location>
</feature>
<gene>
    <name evidence="3" type="ORF">Naga_100005g67</name>
</gene>
<dbReference type="EMBL" id="AZIL01000936">
    <property type="protein sequence ID" value="EWM25463.1"/>
    <property type="molecule type" value="Genomic_DNA"/>
</dbReference>
<dbReference type="PANTHER" id="PTHR34560">
    <property type="entry name" value="POLYKETIDE CYCLASE/DEHYDRASE/LIPID TRANSPORT SUPERFAMILY PROTEIN"/>
    <property type="match status" value="1"/>
</dbReference>
<dbReference type="PANTHER" id="PTHR34560:SF1">
    <property type="entry name" value="START DOMAIN-CONTAINING PROTEIN"/>
    <property type="match status" value="1"/>
</dbReference>
<feature type="compositionally biased region" description="Polar residues" evidence="1">
    <location>
        <begin position="509"/>
        <end position="518"/>
    </location>
</feature>
<feature type="compositionally biased region" description="Basic and acidic residues" evidence="1">
    <location>
        <begin position="435"/>
        <end position="445"/>
    </location>
</feature>
<dbReference type="InterPro" id="IPR023393">
    <property type="entry name" value="START-like_dom_sf"/>
</dbReference>
<evidence type="ECO:0000313" key="3">
    <source>
        <dbReference type="EMBL" id="EWM25463.1"/>
    </source>
</evidence>
<protein>
    <submittedName>
        <fullName evidence="3">START-like domain protein</fullName>
    </submittedName>
</protein>
<evidence type="ECO:0000313" key="4">
    <source>
        <dbReference type="Proteomes" id="UP000019335"/>
    </source>
</evidence>
<evidence type="ECO:0000256" key="1">
    <source>
        <dbReference type="SAM" id="MobiDB-lite"/>
    </source>
</evidence>
<feature type="compositionally biased region" description="Basic residues" evidence="1">
    <location>
        <begin position="18"/>
        <end position="28"/>
    </location>
</feature>
<reference evidence="3 4" key="1">
    <citation type="journal article" date="2014" name="Mol. Plant">
        <title>Chromosome Scale Genome Assembly and Transcriptome Profiling of Nannochloropsis gaditana in Nitrogen Depletion.</title>
        <authorList>
            <person name="Corteggiani Carpinelli E."/>
            <person name="Telatin A."/>
            <person name="Vitulo N."/>
            <person name="Forcato C."/>
            <person name="D'Angelo M."/>
            <person name="Schiavon R."/>
            <person name="Vezzi A."/>
            <person name="Giacometti G.M."/>
            <person name="Morosinotto T."/>
            <person name="Valle G."/>
        </authorList>
    </citation>
    <scope>NUCLEOTIDE SEQUENCE [LARGE SCALE GENOMIC DNA]</scope>
    <source>
        <strain evidence="3 4">B-31</strain>
    </source>
</reference>
<feature type="compositionally biased region" description="Polar residues" evidence="1">
    <location>
        <begin position="1"/>
        <end position="10"/>
    </location>
</feature>
<comment type="caution">
    <text evidence="3">The sequence shown here is derived from an EMBL/GenBank/DDBJ whole genome shotgun (WGS) entry which is preliminary data.</text>
</comment>
<feature type="compositionally biased region" description="Basic residues" evidence="1">
    <location>
        <begin position="446"/>
        <end position="461"/>
    </location>
</feature>